<accession>A0A933W7X7</accession>
<evidence type="ECO:0000256" key="2">
    <source>
        <dbReference type="HAMAP-Rule" id="MF_01477"/>
    </source>
</evidence>
<dbReference type="GO" id="GO:0005737">
    <property type="term" value="C:cytoplasm"/>
    <property type="evidence" value="ECO:0007669"/>
    <property type="project" value="UniProtKB-SubCell"/>
</dbReference>
<evidence type="ECO:0000313" key="3">
    <source>
        <dbReference type="EMBL" id="MBI5168912.1"/>
    </source>
</evidence>
<keyword evidence="2" id="KW-0678">Repressor</keyword>
<comment type="caution">
    <text evidence="3">The sequence shown here is derived from an EMBL/GenBank/DDBJ whole genome shotgun (WGS) entry which is preliminary data.</text>
</comment>
<keyword evidence="2" id="KW-0963">Cytoplasm</keyword>
<sequence length="126" mass="14103">MTTRPKSASQTLPALTLMRMAAEAAQSKKAEQIVGLDLTSLEGVSDYFLICSGSSEPQVKAISEAIEEKLRLAGAKYWHIEGLESKRWVLMDYVDVVVHIFHEKTREYYLLERLWGDAGSVDLGLD</sequence>
<dbReference type="GO" id="GO:0090071">
    <property type="term" value="P:negative regulation of ribosome biogenesis"/>
    <property type="evidence" value="ECO:0007669"/>
    <property type="project" value="UniProtKB-UniRule"/>
</dbReference>
<protein>
    <recommendedName>
        <fullName evidence="2">Ribosomal silencing factor RsfS</fullName>
    </recommendedName>
</protein>
<comment type="subcellular location">
    <subcellularLocation>
        <location evidence="2">Cytoplasm</location>
    </subcellularLocation>
</comment>
<comment type="function">
    <text evidence="2">Functions as a ribosomal silencing factor. Interacts with ribosomal protein uL14 (rplN), blocking formation of intersubunit bridge B8. Prevents association of the 30S and 50S ribosomal subunits and the formation of functional ribosomes, thus repressing translation.</text>
</comment>
<evidence type="ECO:0000256" key="1">
    <source>
        <dbReference type="ARBA" id="ARBA00010574"/>
    </source>
</evidence>
<dbReference type="SUPFAM" id="SSF81301">
    <property type="entry name" value="Nucleotidyltransferase"/>
    <property type="match status" value="1"/>
</dbReference>
<keyword evidence="2" id="KW-0810">Translation regulation</keyword>
<dbReference type="HAMAP" id="MF_01477">
    <property type="entry name" value="Iojap_RsfS"/>
    <property type="match status" value="1"/>
</dbReference>
<dbReference type="PANTHER" id="PTHR21043">
    <property type="entry name" value="IOJAP SUPERFAMILY ORTHOLOG"/>
    <property type="match status" value="1"/>
</dbReference>
<reference evidence="3" key="1">
    <citation type="submission" date="2020-07" db="EMBL/GenBank/DDBJ databases">
        <title>Huge and variable diversity of episymbiotic CPR bacteria and DPANN archaea in groundwater ecosystems.</title>
        <authorList>
            <person name="He C.Y."/>
            <person name="Keren R."/>
            <person name="Whittaker M."/>
            <person name="Farag I.F."/>
            <person name="Doudna J."/>
            <person name="Cate J.H.D."/>
            <person name="Banfield J.F."/>
        </authorList>
    </citation>
    <scope>NUCLEOTIDE SEQUENCE</scope>
    <source>
        <strain evidence="3">NC_groundwater_1813_Pr3_B-0.1um_71_17</strain>
    </source>
</reference>
<evidence type="ECO:0000313" key="4">
    <source>
        <dbReference type="Proteomes" id="UP000696931"/>
    </source>
</evidence>
<dbReference type="Proteomes" id="UP000696931">
    <property type="component" value="Unassembled WGS sequence"/>
</dbReference>
<dbReference type="InterPro" id="IPR004394">
    <property type="entry name" value="Iojap/RsfS/C7orf30"/>
</dbReference>
<dbReference type="GO" id="GO:0042256">
    <property type="term" value="P:cytosolic ribosome assembly"/>
    <property type="evidence" value="ECO:0007669"/>
    <property type="project" value="UniProtKB-UniRule"/>
</dbReference>
<dbReference type="AlphaFoldDB" id="A0A933W7X7"/>
<comment type="similarity">
    <text evidence="1 2">Belongs to the Iojap/RsfS family.</text>
</comment>
<organism evidence="3 4">
    <name type="scientific">Eiseniibacteriota bacterium</name>
    <dbReference type="NCBI Taxonomy" id="2212470"/>
    <lineage>
        <taxon>Bacteria</taxon>
        <taxon>Candidatus Eiseniibacteriota</taxon>
    </lineage>
</organism>
<dbReference type="Pfam" id="PF02410">
    <property type="entry name" value="RsfS"/>
    <property type="match status" value="1"/>
</dbReference>
<dbReference type="GO" id="GO:0043023">
    <property type="term" value="F:ribosomal large subunit binding"/>
    <property type="evidence" value="ECO:0007669"/>
    <property type="project" value="TreeGrafter"/>
</dbReference>
<dbReference type="PANTHER" id="PTHR21043:SF0">
    <property type="entry name" value="MITOCHONDRIAL ASSEMBLY OF RIBOSOMAL LARGE SUBUNIT PROTEIN 1"/>
    <property type="match status" value="1"/>
</dbReference>
<dbReference type="EMBL" id="JACRIW010000038">
    <property type="protein sequence ID" value="MBI5168912.1"/>
    <property type="molecule type" value="Genomic_DNA"/>
</dbReference>
<dbReference type="InterPro" id="IPR043519">
    <property type="entry name" value="NT_sf"/>
</dbReference>
<proteinExistence type="inferred from homology"/>
<dbReference type="GO" id="GO:0017148">
    <property type="term" value="P:negative regulation of translation"/>
    <property type="evidence" value="ECO:0007669"/>
    <property type="project" value="UniProtKB-UniRule"/>
</dbReference>
<gene>
    <name evidence="2 3" type="primary">rsfS</name>
    <name evidence="3" type="ORF">HZA61_05465</name>
</gene>
<name>A0A933W7X7_UNCEI</name>
<dbReference type="Gene3D" id="3.30.460.10">
    <property type="entry name" value="Beta Polymerase, domain 2"/>
    <property type="match status" value="1"/>
</dbReference>
<comment type="subunit">
    <text evidence="2">Interacts with ribosomal protein uL14 (rplN).</text>
</comment>
<dbReference type="NCBIfam" id="TIGR00090">
    <property type="entry name" value="rsfS_iojap_ybeB"/>
    <property type="match status" value="1"/>
</dbReference>